<keyword evidence="3" id="KW-1185">Reference proteome</keyword>
<evidence type="ECO:0000313" key="2">
    <source>
        <dbReference type="EMBL" id="SFS02721.1"/>
    </source>
</evidence>
<dbReference type="AlphaFoldDB" id="A0A1I6LGX8"/>
<dbReference type="OrthoDB" id="9795056at2"/>
<feature type="compositionally biased region" description="Basic and acidic residues" evidence="1">
    <location>
        <begin position="162"/>
        <end position="186"/>
    </location>
</feature>
<dbReference type="SUPFAM" id="SSF47240">
    <property type="entry name" value="Ferritin-like"/>
    <property type="match status" value="1"/>
</dbReference>
<dbReference type="RefSeq" id="WP_089836666.1">
    <property type="nucleotide sequence ID" value="NZ_FOZL01000001.1"/>
</dbReference>
<dbReference type="Gene3D" id="1.20.1260.10">
    <property type="match status" value="1"/>
</dbReference>
<dbReference type="PANTHER" id="PTHR30565:SF9">
    <property type="entry name" value="PROTEIN YCIF"/>
    <property type="match status" value="1"/>
</dbReference>
<reference evidence="2 3" key="1">
    <citation type="submission" date="2016-10" db="EMBL/GenBank/DDBJ databases">
        <authorList>
            <person name="de Groot N.N."/>
        </authorList>
    </citation>
    <scope>NUCLEOTIDE SEQUENCE [LARGE SCALE GENOMIC DNA]</scope>
    <source>
        <strain evidence="2 3">DSM 21001</strain>
    </source>
</reference>
<protein>
    <submittedName>
        <fullName evidence="2">Ferritin-like metal-binding protein YciE</fullName>
    </submittedName>
</protein>
<feature type="region of interest" description="Disordered" evidence="1">
    <location>
        <begin position="155"/>
        <end position="201"/>
    </location>
</feature>
<dbReference type="InterPro" id="IPR010287">
    <property type="entry name" value="DUF892_YciF-like"/>
</dbReference>
<dbReference type="InterPro" id="IPR047114">
    <property type="entry name" value="YciF"/>
</dbReference>
<dbReference type="CDD" id="cd07909">
    <property type="entry name" value="YciF"/>
    <property type="match status" value="1"/>
</dbReference>
<accession>A0A1I6LGX8</accession>
<dbReference type="STRING" id="474950.SAMN05421771_0705"/>
<dbReference type="InterPro" id="IPR012347">
    <property type="entry name" value="Ferritin-like"/>
</dbReference>
<dbReference type="Pfam" id="PF05974">
    <property type="entry name" value="DUF892"/>
    <property type="match status" value="1"/>
</dbReference>
<dbReference type="EMBL" id="FOZL01000001">
    <property type="protein sequence ID" value="SFS02721.1"/>
    <property type="molecule type" value="Genomic_DNA"/>
</dbReference>
<dbReference type="PANTHER" id="PTHR30565">
    <property type="entry name" value="PROTEIN YCIF"/>
    <property type="match status" value="1"/>
</dbReference>
<proteinExistence type="predicted"/>
<sequence>MSLQDVFLEELRDLYSAENQLVKALPKMAKATKTESLKTAFTNHLEETKGQVERLKQAFQILGKKPTGQHCNGMEGVVEEGKDAIESDEEGATKDVELIGAALRVEHYEIAGYTAAIAIAKSLGQKEIAALLNANLQEEVAAGKLLLGESKPALAGAASAKDATKAEKSDTPKTAKERESKKKSEQDQAAAAPALKKSAKA</sequence>
<gene>
    <name evidence="2" type="ORF">SAMN05421771_0705</name>
</gene>
<evidence type="ECO:0000313" key="3">
    <source>
        <dbReference type="Proteomes" id="UP000199024"/>
    </source>
</evidence>
<name>A0A1I6LGX8_9BACT</name>
<dbReference type="InterPro" id="IPR009078">
    <property type="entry name" value="Ferritin-like_SF"/>
</dbReference>
<evidence type="ECO:0000256" key="1">
    <source>
        <dbReference type="SAM" id="MobiDB-lite"/>
    </source>
</evidence>
<organism evidence="2 3">
    <name type="scientific">Granulicella pectinivorans</name>
    <dbReference type="NCBI Taxonomy" id="474950"/>
    <lineage>
        <taxon>Bacteria</taxon>
        <taxon>Pseudomonadati</taxon>
        <taxon>Acidobacteriota</taxon>
        <taxon>Terriglobia</taxon>
        <taxon>Terriglobales</taxon>
        <taxon>Acidobacteriaceae</taxon>
        <taxon>Granulicella</taxon>
    </lineage>
</organism>
<dbReference type="Proteomes" id="UP000199024">
    <property type="component" value="Unassembled WGS sequence"/>
</dbReference>
<feature type="compositionally biased region" description="Low complexity" evidence="1">
    <location>
        <begin position="189"/>
        <end position="201"/>
    </location>
</feature>